<dbReference type="PROSITE" id="PS50090">
    <property type="entry name" value="MYB_LIKE"/>
    <property type="match status" value="3"/>
</dbReference>
<dbReference type="GO" id="GO:0000978">
    <property type="term" value="F:RNA polymerase II cis-regulatory region sequence-specific DNA binding"/>
    <property type="evidence" value="ECO:0007669"/>
    <property type="project" value="TreeGrafter"/>
</dbReference>
<feature type="region of interest" description="Disordered" evidence="7">
    <location>
        <begin position="1"/>
        <end position="31"/>
    </location>
</feature>
<dbReference type="Pfam" id="PF09316">
    <property type="entry name" value="Cmyb_C"/>
    <property type="match status" value="1"/>
</dbReference>
<name>A0A210Q3D6_MIZYE</name>
<feature type="compositionally biased region" description="Basic and acidic residues" evidence="7">
    <location>
        <begin position="343"/>
        <end position="368"/>
    </location>
</feature>
<dbReference type="Pfam" id="PF13921">
    <property type="entry name" value="Myb_DNA-bind_6"/>
    <property type="match status" value="1"/>
</dbReference>
<dbReference type="FunFam" id="1.10.10.60:FF:000016">
    <property type="entry name" value="Transcriptional activator Myb isoform A"/>
    <property type="match status" value="1"/>
</dbReference>
<comment type="subcellular location">
    <subcellularLocation>
        <location evidence="1">Nucleus</location>
    </subcellularLocation>
</comment>
<evidence type="ECO:0000259" key="9">
    <source>
        <dbReference type="PROSITE" id="PS51294"/>
    </source>
</evidence>
<dbReference type="STRING" id="6573.A0A210Q3D6"/>
<evidence type="ECO:0000313" key="11">
    <source>
        <dbReference type="Proteomes" id="UP000242188"/>
    </source>
</evidence>
<dbReference type="InterPro" id="IPR017930">
    <property type="entry name" value="Myb_dom"/>
</dbReference>
<proteinExistence type="predicted"/>
<evidence type="ECO:0000256" key="6">
    <source>
        <dbReference type="ARBA" id="ARBA00023242"/>
    </source>
</evidence>
<evidence type="ECO:0000313" key="10">
    <source>
        <dbReference type="EMBL" id="OWF43222.1"/>
    </source>
</evidence>
<evidence type="ECO:0000256" key="4">
    <source>
        <dbReference type="ARBA" id="ARBA00023125"/>
    </source>
</evidence>
<dbReference type="GO" id="GO:0005634">
    <property type="term" value="C:nucleus"/>
    <property type="evidence" value="ECO:0007669"/>
    <property type="project" value="UniProtKB-SubCell"/>
</dbReference>
<feature type="compositionally biased region" description="Basic and acidic residues" evidence="7">
    <location>
        <begin position="537"/>
        <end position="548"/>
    </location>
</feature>
<dbReference type="InterPro" id="IPR009057">
    <property type="entry name" value="Homeodomain-like_sf"/>
</dbReference>
<feature type="region of interest" description="Disordered" evidence="7">
    <location>
        <begin position="392"/>
        <end position="415"/>
    </location>
</feature>
<dbReference type="SMART" id="SM00717">
    <property type="entry name" value="SANT"/>
    <property type="match status" value="3"/>
</dbReference>
<comment type="caution">
    <text evidence="10">The sequence shown here is derived from an EMBL/GenBank/DDBJ whole genome shotgun (WGS) entry which is preliminary data.</text>
</comment>
<evidence type="ECO:0000256" key="5">
    <source>
        <dbReference type="ARBA" id="ARBA00023163"/>
    </source>
</evidence>
<keyword evidence="5" id="KW-0804">Transcription</keyword>
<feature type="domain" description="Myb-like" evidence="8">
    <location>
        <begin position="45"/>
        <end position="92"/>
    </location>
</feature>
<feature type="domain" description="HTH myb-type" evidence="9">
    <location>
        <begin position="149"/>
        <end position="199"/>
    </location>
</feature>
<dbReference type="PANTHER" id="PTHR45614">
    <property type="entry name" value="MYB PROTEIN-RELATED"/>
    <property type="match status" value="1"/>
</dbReference>
<dbReference type="GO" id="GO:0000981">
    <property type="term" value="F:DNA-binding transcription factor activity, RNA polymerase II-specific"/>
    <property type="evidence" value="ECO:0007669"/>
    <property type="project" value="TreeGrafter"/>
</dbReference>
<keyword evidence="3" id="KW-0805">Transcription regulation</keyword>
<feature type="domain" description="Myb-like" evidence="8">
    <location>
        <begin position="145"/>
        <end position="195"/>
    </location>
</feature>
<reference evidence="10 11" key="1">
    <citation type="journal article" date="2017" name="Nat. Ecol. Evol.">
        <title>Scallop genome provides insights into evolution of bilaterian karyotype and development.</title>
        <authorList>
            <person name="Wang S."/>
            <person name="Zhang J."/>
            <person name="Jiao W."/>
            <person name="Li J."/>
            <person name="Xun X."/>
            <person name="Sun Y."/>
            <person name="Guo X."/>
            <person name="Huan P."/>
            <person name="Dong B."/>
            <person name="Zhang L."/>
            <person name="Hu X."/>
            <person name="Sun X."/>
            <person name="Wang J."/>
            <person name="Zhao C."/>
            <person name="Wang Y."/>
            <person name="Wang D."/>
            <person name="Huang X."/>
            <person name="Wang R."/>
            <person name="Lv J."/>
            <person name="Li Y."/>
            <person name="Zhang Z."/>
            <person name="Liu B."/>
            <person name="Lu W."/>
            <person name="Hui Y."/>
            <person name="Liang J."/>
            <person name="Zhou Z."/>
            <person name="Hou R."/>
            <person name="Li X."/>
            <person name="Liu Y."/>
            <person name="Li H."/>
            <person name="Ning X."/>
            <person name="Lin Y."/>
            <person name="Zhao L."/>
            <person name="Xing Q."/>
            <person name="Dou J."/>
            <person name="Li Y."/>
            <person name="Mao J."/>
            <person name="Guo H."/>
            <person name="Dou H."/>
            <person name="Li T."/>
            <person name="Mu C."/>
            <person name="Jiang W."/>
            <person name="Fu Q."/>
            <person name="Fu X."/>
            <person name="Miao Y."/>
            <person name="Liu J."/>
            <person name="Yu Q."/>
            <person name="Li R."/>
            <person name="Liao H."/>
            <person name="Li X."/>
            <person name="Kong Y."/>
            <person name="Jiang Z."/>
            <person name="Chourrout D."/>
            <person name="Li R."/>
            <person name="Bao Z."/>
        </authorList>
    </citation>
    <scope>NUCLEOTIDE SEQUENCE [LARGE SCALE GENOMIC DNA]</scope>
    <source>
        <strain evidence="10 11">PY_sf001</strain>
    </source>
</reference>
<keyword evidence="2" id="KW-0677">Repeat</keyword>
<keyword evidence="4" id="KW-0238">DNA-binding</keyword>
<keyword evidence="11" id="KW-1185">Reference proteome</keyword>
<dbReference type="Gene3D" id="1.10.10.60">
    <property type="entry name" value="Homeodomain-like"/>
    <property type="match status" value="3"/>
</dbReference>
<sequence length="681" mass="76800">MSNLPEDRTAAYSRQSFSSDEDSDEGEHIDHDYNASQTFGYRFINKGRWTKEEDEKLKKVLEICGTQDWKLVAKYFVDRTDIQCQHRWHKVLNPALIKGPWTKEEDDKVLELVQKFGPKRWTLISKLLNGRTGKQCRERWHNHLNPDIKKCAWTEEEDRLIYSLHRQLGNRWAEIAKFLPGRTDNAIKNHWNSTMKRKYEDENCMDQRLGIYTQAYTPSTSTNYQSVQPVQLFPNQGVSSDSGGITSTPVKTASEAGTLAESGSGFGGLSTLDLISGTGSTTGVTPIKFTALNSKGYRFDGKAIQRLKSPGRLIPITSPVTSKFSKPAILRKGKRKICISSRPVKESAKTPRTDWTDMYRSDPKKEESVEPVNQSAYKENINIYSLDKTPNRNYLSPYSSDDKEEHLTPKGTPIKNLPFSPSQFLNSPEIPFGKLTSTPVCGQAHLVTPTNNSVLDTPEIKRDSRGNYCTPRIRRSILNATPRTPTPFKTALAEMEKKSRTFKDISPGQLEDLNEMIREDTGYEGDLSTMDFNLTPKESKQGKQEDKNRKARQSLKWPVSEGSLFTSAESLLMSPETPSKSLIGDTSILFSPPSIIKEALAEEIMDVFAVPKLSQQEKARELRIGKKSIKRIKFSDNAPVKSIVKLDSAFERVACGKSEDQMTMTDLARRFLTQKGGLLLG</sequence>
<feature type="region of interest" description="Disordered" evidence="7">
    <location>
        <begin position="342"/>
        <end position="374"/>
    </location>
</feature>
<dbReference type="InterPro" id="IPR050560">
    <property type="entry name" value="MYB_TF"/>
</dbReference>
<feature type="domain" description="HTH myb-type" evidence="9">
    <location>
        <begin position="93"/>
        <end position="148"/>
    </location>
</feature>
<dbReference type="Pfam" id="PF00249">
    <property type="entry name" value="Myb_DNA-binding"/>
    <property type="match status" value="1"/>
</dbReference>
<evidence type="ECO:0000256" key="1">
    <source>
        <dbReference type="ARBA" id="ARBA00004123"/>
    </source>
</evidence>
<evidence type="ECO:0000256" key="7">
    <source>
        <dbReference type="SAM" id="MobiDB-lite"/>
    </source>
</evidence>
<dbReference type="FunFam" id="1.10.10.60:FF:000010">
    <property type="entry name" value="Transcriptional activator Myb isoform A"/>
    <property type="match status" value="1"/>
</dbReference>
<keyword evidence="6" id="KW-0539">Nucleus</keyword>
<dbReference type="SUPFAM" id="SSF46689">
    <property type="entry name" value="Homeodomain-like"/>
    <property type="match status" value="2"/>
</dbReference>
<dbReference type="OrthoDB" id="2143914at2759"/>
<dbReference type="PANTHER" id="PTHR45614:SF25">
    <property type="entry name" value="MYB PROTEIN"/>
    <property type="match status" value="1"/>
</dbReference>
<organism evidence="10 11">
    <name type="scientific">Mizuhopecten yessoensis</name>
    <name type="common">Japanese scallop</name>
    <name type="synonym">Patinopecten yessoensis</name>
    <dbReference type="NCBI Taxonomy" id="6573"/>
    <lineage>
        <taxon>Eukaryota</taxon>
        <taxon>Metazoa</taxon>
        <taxon>Spiralia</taxon>
        <taxon>Lophotrochozoa</taxon>
        <taxon>Mollusca</taxon>
        <taxon>Bivalvia</taxon>
        <taxon>Autobranchia</taxon>
        <taxon>Pteriomorphia</taxon>
        <taxon>Pectinida</taxon>
        <taxon>Pectinoidea</taxon>
        <taxon>Pectinidae</taxon>
        <taxon>Mizuhopecten</taxon>
    </lineage>
</organism>
<dbReference type="EMBL" id="NEDP02005138">
    <property type="protein sequence ID" value="OWF43222.1"/>
    <property type="molecule type" value="Genomic_DNA"/>
</dbReference>
<feature type="domain" description="HTH myb-type" evidence="9">
    <location>
        <begin position="44"/>
        <end position="92"/>
    </location>
</feature>
<accession>A0A210Q3D6</accession>
<feature type="domain" description="Myb-like" evidence="8">
    <location>
        <begin position="93"/>
        <end position="144"/>
    </location>
</feature>
<protein>
    <submittedName>
        <fullName evidence="10">Myb-related protein B</fullName>
    </submittedName>
</protein>
<dbReference type="PROSITE" id="PS51294">
    <property type="entry name" value="HTH_MYB"/>
    <property type="match status" value="3"/>
</dbReference>
<dbReference type="AlphaFoldDB" id="A0A210Q3D6"/>
<evidence type="ECO:0000259" key="8">
    <source>
        <dbReference type="PROSITE" id="PS50090"/>
    </source>
</evidence>
<feature type="region of interest" description="Disordered" evidence="7">
    <location>
        <begin position="525"/>
        <end position="555"/>
    </location>
</feature>
<dbReference type="InterPro" id="IPR015395">
    <property type="entry name" value="C-myb_C"/>
</dbReference>
<dbReference type="Proteomes" id="UP000242188">
    <property type="component" value="Unassembled WGS sequence"/>
</dbReference>
<evidence type="ECO:0000256" key="3">
    <source>
        <dbReference type="ARBA" id="ARBA00023015"/>
    </source>
</evidence>
<gene>
    <name evidence="10" type="ORF">KP79_PYT18826</name>
</gene>
<dbReference type="InterPro" id="IPR001005">
    <property type="entry name" value="SANT/Myb"/>
</dbReference>
<evidence type="ECO:0000256" key="2">
    <source>
        <dbReference type="ARBA" id="ARBA00022737"/>
    </source>
</evidence>
<dbReference type="CDD" id="cd00167">
    <property type="entry name" value="SANT"/>
    <property type="match status" value="3"/>
</dbReference>